<dbReference type="STRING" id="4615.A0A199VLP9"/>
<dbReference type="Proteomes" id="UP000092600">
    <property type="component" value="Unassembled WGS sequence"/>
</dbReference>
<evidence type="ECO:0000256" key="3">
    <source>
        <dbReference type="ARBA" id="ARBA00022833"/>
    </source>
</evidence>
<comment type="caution">
    <text evidence="7">The sequence shown here is derived from an EMBL/GenBank/DDBJ whole genome shotgun (WGS) entry which is preliminary data.</text>
</comment>
<dbReference type="AlphaFoldDB" id="A0A199VLP9"/>
<keyword evidence="3" id="KW-0862">Zinc</keyword>
<evidence type="ECO:0000256" key="2">
    <source>
        <dbReference type="ARBA" id="ARBA00022771"/>
    </source>
</evidence>
<feature type="non-terminal residue" evidence="7">
    <location>
        <position position="1"/>
    </location>
</feature>
<comment type="function">
    <text evidence="4">E3 ubiquitin-protein ligase that mediates ubiquitination and subsequent proteasomal degradation of target proteins. E3 ubiquitin ligases accept ubiquitin from an E2 ubiquitin-conjugating enzyme in the form of a thioester and then directly transfers the ubiquitin to targeted substrates. It probably triggers the ubiquitin-mediated degradation of different substrates.</text>
</comment>
<keyword evidence="1" id="KW-0479">Metal-binding</keyword>
<dbReference type="PANTHER" id="PTHR46632">
    <property type="entry name" value="E3 UBIQUITIN-PROTEIN LIGASE SINA-LIKE 4"/>
    <property type="match status" value="1"/>
</dbReference>
<keyword evidence="2 5" id="KW-0863">Zinc-finger</keyword>
<dbReference type="InterPro" id="IPR013010">
    <property type="entry name" value="Znf_SIAH"/>
</dbReference>
<feature type="domain" description="SIAH-type" evidence="6">
    <location>
        <begin position="91"/>
        <end position="149"/>
    </location>
</feature>
<dbReference type="Pfam" id="PF21361">
    <property type="entry name" value="Sina_ZnF"/>
    <property type="match status" value="1"/>
</dbReference>
<evidence type="ECO:0000256" key="1">
    <source>
        <dbReference type="ARBA" id="ARBA00022723"/>
    </source>
</evidence>
<dbReference type="InterPro" id="IPR044286">
    <property type="entry name" value="SINL_plant"/>
</dbReference>
<evidence type="ECO:0000256" key="5">
    <source>
        <dbReference type="PROSITE-ProRule" id="PRU00455"/>
    </source>
</evidence>
<dbReference type="Gene3D" id="3.30.40.10">
    <property type="entry name" value="Zinc/RING finger domain, C3HC4 (zinc finger)"/>
    <property type="match status" value="1"/>
</dbReference>
<sequence length="314" mass="36234">GNLEIVIGKEGYDDEIYGFLKKIELSIWDFDWRNGNLEIVIERTDIDDEFVCRNGHVVCFSCWSKRDNRCYMCSDEGNCTRNIWLEKIIESIKVSCSYAKWGCRESINFAQKTAHKETCIFAPSKCPFHGCIYKGYKGLWPIHFIMIHSKTPKRFKYNQVFKISVPTRDPFTVLIAGDDYIGKHVFLLLHNSFELVGCAFSLVCLQSGVSTWQFSYDIEVNTGNRPPLQFKANVGVIKEWKGVHPTDASLMVRSDFRNSDGEFVLDLCIRKTGSSAFANRDIDFDFTCGGSELRRNQKERIGRLQRVRKRTYTS</sequence>
<dbReference type="EMBL" id="LSRQ01001481">
    <property type="protein sequence ID" value="OAY77660.1"/>
    <property type="molecule type" value="Genomic_DNA"/>
</dbReference>
<dbReference type="GO" id="GO:0008270">
    <property type="term" value="F:zinc ion binding"/>
    <property type="evidence" value="ECO:0007669"/>
    <property type="project" value="UniProtKB-KW"/>
</dbReference>
<dbReference type="SUPFAM" id="SSF49599">
    <property type="entry name" value="TRAF domain-like"/>
    <property type="match status" value="1"/>
</dbReference>
<proteinExistence type="predicted"/>
<evidence type="ECO:0000313" key="8">
    <source>
        <dbReference type="Proteomes" id="UP000092600"/>
    </source>
</evidence>
<evidence type="ECO:0000313" key="7">
    <source>
        <dbReference type="EMBL" id="OAY77660.1"/>
    </source>
</evidence>
<dbReference type="InterPro" id="IPR013083">
    <property type="entry name" value="Znf_RING/FYVE/PHD"/>
</dbReference>
<evidence type="ECO:0000259" key="6">
    <source>
        <dbReference type="PROSITE" id="PS51081"/>
    </source>
</evidence>
<evidence type="ECO:0000256" key="4">
    <source>
        <dbReference type="ARBA" id="ARBA00024004"/>
    </source>
</evidence>
<dbReference type="UniPathway" id="UPA00143"/>
<dbReference type="PANTHER" id="PTHR46632:SF16">
    <property type="entry name" value="E3 UBIQUITIN-PROTEIN LIGASE SINA-LIKE 10"/>
    <property type="match status" value="1"/>
</dbReference>
<protein>
    <submittedName>
        <fullName evidence="7">E3 ubiquitin-protein ligase SINA-like 10</fullName>
    </submittedName>
</protein>
<dbReference type="GO" id="GO:0016567">
    <property type="term" value="P:protein ubiquitination"/>
    <property type="evidence" value="ECO:0007669"/>
    <property type="project" value="UniProtKB-UniPathway"/>
</dbReference>
<organism evidence="7 8">
    <name type="scientific">Ananas comosus</name>
    <name type="common">Pineapple</name>
    <name type="synonym">Ananas ananas</name>
    <dbReference type="NCBI Taxonomy" id="4615"/>
    <lineage>
        <taxon>Eukaryota</taxon>
        <taxon>Viridiplantae</taxon>
        <taxon>Streptophyta</taxon>
        <taxon>Embryophyta</taxon>
        <taxon>Tracheophyta</taxon>
        <taxon>Spermatophyta</taxon>
        <taxon>Magnoliopsida</taxon>
        <taxon>Liliopsida</taxon>
        <taxon>Poales</taxon>
        <taxon>Bromeliaceae</taxon>
        <taxon>Bromelioideae</taxon>
        <taxon>Ananas</taxon>
    </lineage>
</organism>
<reference evidence="7 8" key="1">
    <citation type="journal article" date="2016" name="DNA Res.">
        <title>The draft genome of MD-2 pineapple using hybrid error correction of long reads.</title>
        <authorList>
            <person name="Redwan R.M."/>
            <person name="Saidin A."/>
            <person name="Kumar S.V."/>
        </authorList>
    </citation>
    <scope>NUCLEOTIDE SEQUENCE [LARGE SCALE GENOMIC DNA]</scope>
    <source>
        <strain evidence="8">cv. MD2</strain>
        <tissue evidence="7">Leaf</tissue>
    </source>
</reference>
<accession>A0A199VLP9</accession>
<gene>
    <name evidence="7" type="ORF">ACMD2_21112</name>
</gene>
<feature type="non-terminal residue" evidence="7">
    <location>
        <position position="314"/>
    </location>
</feature>
<name>A0A199VLP9_ANACO</name>
<dbReference type="PROSITE" id="PS51081">
    <property type="entry name" value="ZF_SIAH"/>
    <property type="match status" value="1"/>
</dbReference>